<dbReference type="AlphaFoldDB" id="A0A815E5R6"/>
<keyword evidence="2 4" id="KW-1133">Transmembrane helix</keyword>
<feature type="transmembrane region" description="Helical" evidence="4">
    <location>
        <begin position="54"/>
        <end position="78"/>
    </location>
</feature>
<protein>
    <submittedName>
        <fullName evidence="5">Uncharacterized protein</fullName>
    </submittedName>
</protein>
<evidence type="ECO:0000313" key="6">
    <source>
        <dbReference type="Proteomes" id="UP000663845"/>
    </source>
</evidence>
<evidence type="ECO:0000256" key="4">
    <source>
        <dbReference type="SAM" id="Phobius"/>
    </source>
</evidence>
<sequence length="204" mass="23654">MLLLHNSVSDWRQYFSRQKTDAKNKNIDDEIERTTEEIQVSLFQLFRFADHIDLVLMITALCFMLGDVVCALATIILFGRITGLFATTQFAVDCDNQYQNSVSAVINNTACPFGIDLNPLNYDRIHKLCHYDNKTISTTLAPLTPLFHENVMHLVYLFFGFSILTFIWAVLEYIFWTIAAKRQTSRMSVLLFRSLIQRVSEYIF</sequence>
<keyword evidence="3 4" id="KW-0472">Membrane</keyword>
<organism evidence="5 6">
    <name type="scientific">Adineta steineri</name>
    <dbReference type="NCBI Taxonomy" id="433720"/>
    <lineage>
        <taxon>Eukaryota</taxon>
        <taxon>Metazoa</taxon>
        <taxon>Spiralia</taxon>
        <taxon>Gnathifera</taxon>
        <taxon>Rotifera</taxon>
        <taxon>Eurotatoria</taxon>
        <taxon>Bdelloidea</taxon>
        <taxon>Adinetida</taxon>
        <taxon>Adinetidae</taxon>
        <taxon>Adineta</taxon>
    </lineage>
</organism>
<dbReference type="GO" id="GO:0005524">
    <property type="term" value="F:ATP binding"/>
    <property type="evidence" value="ECO:0007669"/>
    <property type="project" value="InterPro"/>
</dbReference>
<name>A0A815E5R6_9BILA</name>
<gene>
    <name evidence="5" type="ORF">JYZ213_LOCUS32631</name>
</gene>
<dbReference type="InterPro" id="IPR036640">
    <property type="entry name" value="ABC1_TM_sf"/>
</dbReference>
<dbReference type="EMBL" id="CAJNOG010000588">
    <property type="protein sequence ID" value="CAF1306872.1"/>
    <property type="molecule type" value="Genomic_DNA"/>
</dbReference>
<feature type="transmembrane region" description="Helical" evidence="4">
    <location>
        <begin position="154"/>
        <end position="178"/>
    </location>
</feature>
<keyword evidence="1 4" id="KW-0812">Transmembrane</keyword>
<comment type="caution">
    <text evidence="5">The sequence shown here is derived from an EMBL/GenBank/DDBJ whole genome shotgun (WGS) entry which is preliminary data.</text>
</comment>
<dbReference type="Gene3D" id="1.20.1560.10">
    <property type="entry name" value="ABC transporter type 1, transmembrane domain"/>
    <property type="match status" value="1"/>
</dbReference>
<evidence type="ECO:0000256" key="1">
    <source>
        <dbReference type="ARBA" id="ARBA00022692"/>
    </source>
</evidence>
<accession>A0A815E5R6</accession>
<reference evidence="5" key="1">
    <citation type="submission" date="2021-02" db="EMBL/GenBank/DDBJ databases">
        <authorList>
            <person name="Nowell W R."/>
        </authorList>
    </citation>
    <scope>NUCLEOTIDE SEQUENCE</scope>
</reference>
<evidence type="ECO:0000313" key="5">
    <source>
        <dbReference type="EMBL" id="CAF1306872.1"/>
    </source>
</evidence>
<dbReference type="SUPFAM" id="SSF90123">
    <property type="entry name" value="ABC transporter transmembrane region"/>
    <property type="match status" value="1"/>
</dbReference>
<dbReference type="Proteomes" id="UP000663845">
    <property type="component" value="Unassembled WGS sequence"/>
</dbReference>
<evidence type="ECO:0000256" key="3">
    <source>
        <dbReference type="ARBA" id="ARBA00023136"/>
    </source>
</evidence>
<dbReference type="GO" id="GO:0016020">
    <property type="term" value="C:membrane"/>
    <property type="evidence" value="ECO:0007669"/>
    <property type="project" value="InterPro"/>
</dbReference>
<evidence type="ECO:0000256" key="2">
    <source>
        <dbReference type="ARBA" id="ARBA00022989"/>
    </source>
</evidence>
<proteinExistence type="predicted"/>